<feature type="domain" description="FATC" evidence="24">
    <location>
        <begin position="2266"/>
        <end position="2298"/>
    </location>
</feature>
<evidence type="ECO:0000256" key="10">
    <source>
        <dbReference type="ARBA" id="ARBA00022763"/>
    </source>
</evidence>
<keyword evidence="13" id="KW-0539">Nucleus</keyword>
<protein>
    <recommendedName>
        <fullName evidence="5">Serine/threonine-protein kinase TEL1</fullName>
        <ecNumber evidence="4">2.7.11.1</ecNumber>
    </recommendedName>
    <alternativeName>
        <fullName evidence="15">ATM homolog</fullName>
    </alternativeName>
    <alternativeName>
        <fullName evidence="17 18">DNA-damage checkpoint kinase TEL1</fullName>
    </alternativeName>
    <alternativeName>
        <fullName evidence="6">Serine/threonine-protein kinase tel1</fullName>
    </alternativeName>
    <alternativeName>
        <fullName evidence="16">Telomere length regulation protein 1</fullName>
    </alternativeName>
</protein>
<organism evidence="25 26">
    <name type="scientific">Elsinoe australis</name>
    <dbReference type="NCBI Taxonomy" id="40998"/>
    <lineage>
        <taxon>Eukaryota</taxon>
        <taxon>Fungi</taxon>
        <taxon>Dikarya</taxon>
        <taxon>Ascomycota</taxon>
        <taxon>Pezizomycotina</taxon>
        <taxon>Dothideomycetes</taxon>
        <taxon>Dothideomycetidae</taxon>
        <taxon>Myriangiales</taxon>
        <taxon>Elsinoaceae</taxon>
        <taxon>Elsinoe</taxon>
    </lineage>
</organism>
<sequence length="2298" mass="256176">MFEDLARAAQSWLFRTWDPGSPNPDMNRTLSMALELQDLFALLTTCLQKADMVYRAWLDKHTPLSETWTQHKSVQDQLSYVLQLDEQSYQTNFAQRKRAPRPVKTRSEGGESVSQQLLKNCQRHLLRMLDHWTAQMAQKVASVDVPVVKSTAMLLRVCNWISNLTHIDATILRTDQDALMSLLSKHLSSTDCHPSKVESALRVFLTTVSDPPKRDELETAVLMHSRWYSQIYSWIPSSETSDQPQTNFDDDDIIMGNGSDFESTPRKTSNANSRQASQSAPVFQTGDLRSNACGRLYAKLFAGLADGGSDPFVPFVDEMQSMTADEIVAGREIILQIQVLGANLTESAAHSILDELFEPLLMKSYSQKCSEAAMDLVLGFWSLSFDQWVYASNQDLKDLVLDVYENLLTVALPEKAIAPTAQKTLSDVLIKIWQHRDDFAQQVDSPPPSARSGLFDLISQSRLSTKYYIARHIPVIFEFFTPSNHDALFDDLQPKLPNDADWIEAIAMRISFLAALGSKWKSLLRKAVYFIFDAVGQVPACLGHAFRAISEIKKAHGFKDERAVFRLFCSQLVYTWQTDRSLSDMPYAVFGYESLRQLLEDSISEIVAQCLLFEKTDDFEMLKAVLETDELDLIRHSFASTLTYAIAHDVSHDKDQATHESSLRKFITDKELVSLVKGNLPYMVGKLLLSTHVDAALDRTLEKRSHMEYASQALTQMKTFASDTRQPAPALQPSFRIKHLFDGLERLARRAGLKFANLFDCSLFVAITRTILDSISNCLGSLHTRAVLHKVRLLCSLGDNTVTHRYPAEMLIRSLRPWLNDVQCADDAVGIIHHIYDRGRDTMSGNLSSLICSVFLTIDSIKLNAGAAIDVHGLNSQSQATRSNIQKLQTWLVGYAKQLDEKVTERYRPRYADLVQACGETQYPAEFSKASKASAYLLGLLDDARASNPIINDGDRNSIIKSLVSNSVGAPIGDDILQERSYASRYGPQIWTATNTISLSDEASQWLGRALGRSYSINGPAAARKLLTINEGESFGRDADYTTAILDSRSVVIKKLAHLLASSESEHASAAEIALRSVIEAFYAANKAEAVTSLMEDHIFEALDLPVIAVSKSRGQHATKKSSASTTALHSIGDFHSWIVTFTKQLVESSDAEPLMSPLLPVIDSVDGFAEEILGPLCHLALSSSDNDGERIRTWISETMKPVFTSRSSSQAKAMLSVLIYLLKQPLEKEATRLERLQWVEIDYMAAARSAVDCGLSKHALFLVEIAPKALQTSRSSRRSSSQISNGHVEVPHDLLLSIFDAIDDPDSFYAVERAASLDSILKRVDREDDQFKSLKLHSACLDATKRIGLMKDDAHSSSALSALSSMNLDSLTQSLLSRSRHDNGTSANTAMATARKLYEWDIELPDISGSPTSALFGVFQKLHNASTASTLQADMIEPMANAVKMLSVPATTITGTITVLHALAVMSDVQSLVDCTSSSSTAAFQRELTSLQAGWDIGQHNELMELISHQESMFGILRRNNSLQQDLKLCPKDALLLEAQAVLRTSEASRELGTKQGSLTAATYMTGLTTLCDQYGLQIESVANRELASVLWIQNEPDASVQILQSLASSDQPKQAIPVGRAGLLSQLGHEIAEARLEKPEDIIVNYLQPALNSLTKSSTSEEAASVYFEFASFCDQQLLNSDSLRDFNHLKKLRDQKWHELEQLKELQKKVTTKDGKNEIQRTGKKTKQWFDIDNNEYQRMASARNDFIDQSLANYLRALQLSDKYNTCVVRFFALWLENDDSKRANAAVESVLDRVPSWKFVILLNQIMSRLLDSGSTFQKLLANLVGRICADHPYHSIYQLFASSNSTVSTGDNAAQMRKAAASRIADELKSNKATGGLVQKVWEANSLYHALAGARVDNSRTSKFGLRQIREAYQMDKRVQELKIPPATLHLELRPHKDYHRVPTIVRFREEITIASGISAPKILTARASDGKLYKQLFKGGNDDLRQDAIMEQVFSSVSSMLRNHTTTRRRNLHIRTYIVLPLSSTSGIIEFVPNSIPLHDVVVPAHQKYHPSDMKMSKAREIIRSAQEAPKDQRVSAFRSVTAKYSPVLRHFFFERFETPHLWFEKRLAYSRSTAAISILGHVLGLGDRHCHNILLDELSGEVIHIDLGVAFEAGRVLPVPEVVPFRLTRDIVDGMGISGVEGVFRRCCEFTLQALREEKDGIMTLLNVLRYDPLYSWTVSPLRARRMQDETGQEGRKVGEGASEAERALGVVEKKLSKSLSAKATVNELIQTAADERNLAVLFAGWAAYS</sequence>
<feature type="region of interest" description="Disordered" evidence="21">
    <location>
        <begin position="93"/>
        <end position="112"/>
    </location>
</feature>
<keyword evidence="10" id="KW-0227">DNA damage</keyword>
<dbReference type="PANTHER" id="PTHR37079">
    <property type="entry name" value="SERINE/THREONINE-PROTEIN KINASE ATM"/>
    <property type="match status" value="1"/>
</dbReference>
<evidence type="ECO:0000256" key="14">
    <source>
        <dbReference type="ARBA" id="ARBA00025079"/>
    </source>
</evidence>
<evidence type="ECO:0000259" key="24">
    <source>
        <dbReference type="PROSITE" id="PS51190"/>
    </source>
</evidence>
<feature type="compositionally biased region" description="Basic residues" evidence="21">
    <location>
        <begin position="95"/>
        <end position="104"/>
    </location>
</feature>
<comment type="catalytic activity">
    <reaction evidence="20">
        <text>L-seryl-[protein] + ATP = O-phospho-L-seryl-[protein] + ADP + H(+)</text>
        <dbReference type="Rhea" id="RHEA:17989"/>
        <dbReference type="Rhea" id="RHEA-COMP:9863"/>
        <dbReference type="Rhea" id="RHEA-COMP:11604"/>
        <dbReference type="ChEBI" id="CHEBI:15378"/>
        <dbReference type="ChEBI" id="CHEBI:29999"/>
        <dbReference type="ChEBI" id="CHEBI:30616"/>
        <dbReference type="ChEBI" id="CHEBI:83421"/>
        <dbReference type="ChEBI" id="CHEBI:456216"/>
        <dbReference type="EC" id="2.7.11.1"/>
    </reaction>
</comment>
<evidence type="ECO:0000259" key="23">
    <source>
        <dbReference type="PROSITE" id="PS51189"/>
    </source>
</evidence>
<dbReference type="GO" id="GO:0005524">
    <property type="term" value="F:ATP binding"/>
    <property type="evidence" value="ECO:0007669"/>
    <property type="project" value="UniProtKB-KW"/>
</dbReference>
<reference evidence="25 26" key="1">
    <citation type="submission" date="2017-05" db="EMBL/GenBank/DDBJ databases">
        <title>Draft genome sequence of Elsinoe australis.</title>
        <authorList>
            <person name="Cheng Q."/>
        </authorList>
    </citation>
    <scope>NUCLEOTIDE SEQUENCE [LARGE SCALE GENOMIC DNA]</scope>
    <source>
        <strain evidence="25 26">NL1</strain>
    </source>
</reference>
<proteinExistence type="inferred from homology"/>
<comment type="similarity">
    <text evidence="2">Belongs to the PI3/PI4-kinase family. ATM subfamily.</text>
</comment>
<evidence type="ECO:0000256" key="7">
    <source>
        <dbReference type="ARBA" id="ARBA00022527"/>
    </source>
</evidence>
<dbReference type="EMBL" id="NHZQ01000331">
    <property type="protein sequence ID" value="PSK43049.1"/>
    <property type="molecule type" value="Genomic_DNA"/>
</dbReference>
<comment type="catalytic activity">
    <reaction evidence="19">
        <text>L-threonyl-[protein] + ATP = O-phospho-L-threonyl-[protein] + ADP + H(+)</text>
        <dbReference type="Rhea" id="RHEA:46608"/>
        <dbReference type="Rhea" id="RHEA-COMP:11060"/>
        <dbReference type="Rhea" id="RHEA-COMP:11605"/>
        <dbReference type="ChEBI" id="CHEBI:15378"/>
        <dbReference type="ChEBI" id="CHEBI:30013"/>
        <dbReference type="ChEBI" id="CHEBI:30616"/>
        <dbReference type="ChEBI" id="CHEBI:61977"/>
        <dbReference type="ChEBI" id="CHEBI:456216"/>
        <dbReference type="EC" id="2.7.11.1"/>
    </reaction>
</comment>
<gene>
    <name evidence="25" type="ORF">B9Z65_7003</name>
</gene>
<dbReference type="InterPro" id="IPR014009">
    <property type="entry name" value="PIK_FAT"/>
</dbReference>
<dbReference type="Gene3D" id="1.10.1070.11">
    <property type="entry name" value="Phosphatidylinositol 3-/4-kinase, catalytic domain"/>
    <property type="match status" value="1"/>
</dbReference>
<feature type="domain" description="FAT" evidence="23">
    <location>
        <begin position="1246"/>
        <end position="1851"/>
    </location>
</feature>
<dbReference type="PROSITE" id="PS50290">
    <property type="entry name" value="PI3_4_KINASE_3"/>
    <property type="match status" value="1"/>
</dbReference>
<evidence type="ECO:0000313" key="26">
    <source>
        <dbReference type="Proteomes" id="UP000243723"/>
    </source>
</evidence>
<keyword evidence="11 25" id="KW-0418">Kinase</keyword>
<dbReference type="CDD" id="cd05171">
    <property type="entry name" value="PIKKc_ATM"/>
    <property type="match status" value="1"/>
</dbReference>
<dbReference type="PROSITE" id="PS51189">
    <property type="entry name" value="FAT"/>
    <property type="match status" value="1"/>
</dbReference>
<evidence type="ECO:0000256" key="8">
    <source>
        <dbReference type="ARBA" id="ARBA00022679"/>
    </source>
</evidence>
<dbReference type="InterPro" id="IPR011009">
    <property type="entry name" value="Kinase-like_dom_sf"/>
</dbReference>
<dbReference type="SMART" id="SM00146">
    <property type="entry name" value="PI3Kc"/>
    <property type="match status" value="1"/>
</dbReference>
<evidence type="ECO:0000256" key="16">
    <source>
        <dbReference type="ARBA" id="ARBA00030222"/>
    </source>
</evidence>
<comment type="function">
    <text evidence="14">Serine/threonine protein kinase which activates checkpoint signaling upon genotoxic stresses such as ionizing radiation (IR), ultraviolet light (UV), or DNA replication stalling, thereby acting as a DNA damage sensor. Recognizes the substrate consensus sequence [ST]-Q. Phosphorylates histone H2A to form H2AS128ph (gamma-H2A) at sites of DNA damage, involved in the regulation of DNA damage response mechanism. Required for the control of telomere length and genome stability.</text>
</comment>
<evidence type="ECO:0000256" key="12">
    <source>
        <dbReference type="ARBA" id="ARBA00022840"/>
    </source>
</evidence>
<dbReference type="PROSITE" id="PS00916">
    <property type="entry name" value="PI3_4_KINASE_2"/>
    <property type="match status" value="1"/>
</dbReference>
<dbReference type="GO" id="GO:0035556">
    <property type="term" value="P:intracellular signal transduction"/>
    <property type="evidence" value="ECO:0007669"/>
    <property type="project" value="UniProtKB-ARBA"/>
</dbReference>
<comment type="subcellular location">
    <subcellularLocation>
        <location evidence="1">Nucleus</location>
    </subcellularLocation>
</comment>
<keyword evidence="8" id="KW-0808">Transferase</keyword>
<dbReference type="Pfam" id="PF00454">
    <property type="entry name" value="PI3_PI4_kinase"/>
    <property type="match status" value="1"/>
</dbReference>
<dbReference type="Proteomes" id="UP000243723">
    <property type="component" value="Unassembled WGS sequence"/>
</dbReference>
<evidence type="ECO:0000313" key="25">
    <source>
        <dbReference type="EMBL" id="PSK43049.1"/>
    </source>
</evidence>
<dbReference type="SUPFAM" id="SSF56112">
    <property type="entry name" value="Protein kinase-like (PK-like)"/>
    <property type="match status" value="1"/>
</dbReference>
<evidence type="ECO:0000256" key="18">
    <source>
        <dbReference type="ARBA" id="ARBA00032467"/>
    </source>
</evidence>
<keyword evidence="9" id="KW-0547">Nucleotide-binding</keyword>
<accession>A0A2P7Z4C0</accession>
<keyword evidence="26" id="KW-1185">Reference proteome</keyword>
<dbReference type="PROSITE" id="PS51190">
    <property type="entry name" value="FATC"/>
    <property type="match status" value="1"/>
</dbReference>
<dbReference type="EC" id="2.7.11.1" evidence="4"/>
<dbReference type="InterPro" id="IPR018936">
    <property type="entry name" value="PI3/4_kinase_CS"/>
</dbReference>
<evidence type="ECO:0000256" key="13">
    <source>
        <dbReference type="ARBA" id="ARBA00023242"/>
    </source>
</evidence>
<dbReference type="InterPro" id="IPR036940">
    <property type="entry name" value="PI3/4_kinase_cat_sf"/>
</dbReference>
<evidence type="ECO:0000256" key="9">
    <source>
        <dbReference type="ARBA" id="ARBA00022741"/>
    </source>
</evidence>
<dbReference type="InterPro" id="IPR003152">
    <property type="entry name" value="FATC_dom"/>
</dbReference>
<dbReference type="PROSITE" id="PS00915">
    <property type="entry name" value="PI3_4_KINASE_1"/>
    <property type="match status" value="1"/>
</dbReference>
<dbReference type="GO" id="GO:0004674">
    <property type="term" value="F:protein serine/threonine kinase activity"/>
    <property type="evidence" value="ECO:0007669"/>
    <property type="project" value="UniProtKB-KW"/>
</dbReference>
<keyword evidence="7" id="KW-0723">Serine/threonine-protein kinase</keyword>
<dbReference type="PANTHER" id="PTHR37079:SF4">
    <property type="entry name" value="SERINE_THREONINE-PROTEIN KINASE ATM"/>
    <property type="match status" value="1"/>
</dbReference>
<feature type="domain" description="PI3K/PI4K catalytic" evidence="22">
    <location>
        <begin position="1954"/>
        <end position="2265"/>
    </location>
</feature>
<dbReference type="GO" id="GO:0006281">
    <property type="term" value="P:DNA repair"/>
    <property type="evidence" value="ECO:0007669"/>
    <property type="project" value="InterPro"/>
</dbReference>
<evidence type="ECO:0000256" key="3">
    <source>
        <dbReference type="ARBA" id="ARBA00011370"/>
    </source>
</evidence>
<evidence type="ECO:0000256" key="2">
    <source>
        <dbReference type="ARBA" id="ARBA00010769"/>
    </source>
</evidence>
<evidence type="ECO:0000256" key="20">
    <source>
        <dbReference type="ARBA" id="ARBA00048679"/>
    </source>
</evidence>
<evidence type="ECO:0000256" key="21">
    <source>
        <dbReference type="SAM" id="MobiDB-lite"/>
    </source>
</evidence>
<dbReference type="InterPro" id="IPR038980">
    <property type="entry name" value="ATM_plant"/>
</dbReference>
<evidence type="ECO:0000256" key="1">
    <source>
        <dbReference type="ARBA" id="ARBA00004123"/>
    </source>
</evidence>
<evidence type="ECO:0000256" key="11">
    <source>
        <dbReference type="ARBA" id="ARBA00022777"/>
    </source>
</evidence>
<evidence type="ECO:0000256" key="19">
    <source>
        <dbReference type="ARBA" id="ARBA00047899"/>
    </source>
</evidence>
<evidence type="ECO:0000256" key="17">
    <source>
        <dbReference type="ARBA" id="ARBA00031460"/>
    </source>
</evidence>
<evidence type="ECO:0000259" key="22">
    <source>
        <dbReference type="PROSITE" id="PS50290"/>
    </source>
</evidence>
<dbReference type="InterPro" id="IPR044107">
    <property type="entry name" value="PIKKc_ATM"/>
</dbReference>
<dbReference type="GO" id="GO:0005634">
    <property type="term" value="C:nucleus"/>
    <property type="evidence" value="ECO:0007669"/>
    <property type="project" value="UniProtKB-SubCell"/>
</dbReference>
<dbReference type="Gene3D" id="3.30.1010.10">
    <property type="entry name" value="Phosphatidylinositol 3-kinase Catalytic Subunit, Chain A, domain 4"/>
    <property type="match status" value="1"/>
</dbReference>
<dbReference type="Pfam" id="PF02260">
    <property type="entry name" value="FATC"/>
    <property type="match status" value="1"/>
</dbReference>
<evidence type="ECO:0000256" key="5">
    <source>
        <dbReference type="ARBA" id="ARBA00014619"/>
    </source>
</evidence>
<keyword evidence="12" id="KW-0067">ATP-binding</keyword>
<name>A0A2P7Z4C0_9PEZI</name>
<dbReference type="OrthoDB" id="381190at2759"/>
<feature type="compositionally biased region" description="Low complexity" evidence="21">
    <location>
        <begin position="269"/>
        <end position="280"/>
    </location>
</feature>
<feature type="compositionally biased region" description="Polar residues" evidence="21">
    <location>
        <begin position="238"/>
        <end position="247"/>
    </location>
</feature>
<evidence type="ECO:0000256" key="4">
    <source>
        <dbReference type="ARBA" id="ARBA00012513"/>
    </source>
</evidence>
<dbReference type="Pfam" id="PF23593">
    <property type="entry name" value="HEAT_ATR"/>
    <property type="match status" value="1"/>
</dbReference>
<dbReference type="STRING" id="40998.A0A2P7Z4C0"/>
<evidence type="ECO:0000256" key="15">
    <source>
        <dbReference type="ARBA" id="ARBA00030020"/>
    </source>
</evidence>
<dbReference type="InterPro" id="IPR000403">
    <property type="entry name" value="PI3/4_kinase_cat_dom"/>
</dbReference>
<dbReference type="SMART" id="SM01343">
    <property type="entry name" value="FATC"/>
    <property type="match status" value="1"/>
</dbReference>
<feature type="region of interest" description="Disordered" evidence="21">
    <location>
        <begin position="238"/>
        <end position="281"/>
    </location>
</feature>
<dbReference type="InterPro" id="IPR057564">
    <property type="entry name" value="HEAT_ATR"/>
</dbReference>
<comment type="caution">
    <text evidence="25">The sequence shown here is derived from an EMBL/GenBank/DDBJ whole genome shotgun (WGS) entry which is preliminary data.</text>
</comment>
<comment type="subunit">
    <text evidence="3">Associates with DNA double-strand breaks.</text>
</comment>
<evidence type="ECO:0000256" key="6">
    <source>
        <dbReference type="ARBA" id="ARBA00020288"/>
    </source>
</evidence>